<evidence type="ECO:0000256" key="5">
    <source>
        <dbReference type="ARBA" id="ARBA00023203"/>
    </source>
</evidence>
<dbReference type="GO" id="GO:0005524">
    <property type="term" value="F:ATP binding"/>
    <property type="evidence" value="ECO:0007669"/>
    <property type="project" value="UniProtKB-UniRule"/>
</dbReference>
<reference evidence="11" key="1">
    <citation type="journal article" date="2023" name="Nat. Microbiol.">
        <title>Babesia duncani multi-omics identifies virulence factors and drug targets.</title>
        <authorList>
            <person name="Singh P."/>
            <person name="Lonardi S."/>
            <person name="Liang Q."/>
            <person name="Vydyam P."/>
            <person name="Khabirova E."/>
            <person name="Fang T."/>
            <person name="Gihaz S."/>
            <person name="Thekkiniath J."/>
            <person name="Munshi M."/>
            <person name="Abel S."/>
            <person name="Ciampossin L."/>
            <person name="Batugedara G."/>
            <person name="Gupta M."/>
            <person name="Lu X.M."/>
            <person name="Lenz T."/>
            <person name="Chakravarty S."/>
            <person name="Cornillot E."/>
            <person name="Hu Y."/>
            <person name="Ma W."/>
            <person name="Gonzalez L.M."/>
            <person name="Sanchez S."/>
            <person name="Estrada K."/>
            <person name="Sanchez-Flores A."/>
            <person name="Montero E."/>
            <person name="Harb O.S."/>
            <person name="Le Roch K.G."/>
            <person name="Mamoun C.B."/>
        </authorList>
    </citation>
    <scope>NUCLEOTIDE SEQUENCE</scope>
    <source>
        <strain evidence="11">WA1</strain>
    </source>
</reference>
<dbReference type="GeneID" id="94334973"/>
<dbReference type="PROSITE" id="PS51456">
    <property type="entry name" value="MYOSIN_MOTOR"/>
    <property type="match status" value="1"/>
</dbReference>
<evidence type="ECO:0000256" key="6">
    <source>
        <dbReference type="ARBA" id="ARBA00056291"/>
    </source>
</evidence>
<evidence type="ECO:0000313" key="12">
    <source>
        <dbReference type="Proteomes" id="UP001214638"/>
    </source>
</evidence>
<dbReference type="FunFam" id="1.10.10.820:FF:000001">
    <property type="entry name" value="Myosin heavy chain"/>
    <property type="match status" value="1"/>
</dbReference>
<feature type="repeat" description="RCC1" evidence="8">
    <location>
        <begin position="1347"/>
        <end position="1398"/>
    </location>
</feature>
<organism evidence="11 12">
    <name type="scientific">Babesia duncani</name>
    <dbReference type="NCBI Taxonomy" id="323732"/>
    <lineage>
        <taxon>Eukaryota</taxon>
        <taxon>Sar</taxon>
        <taxon>Alveolata</taxon>
        <taxon>Apicomplexa</taxon>
        <taxon>Aconoidasida</taxon>
        <taxon>Piroplasmida</taxon>
        <taxon>Babesiidae</taxon>
        <taxon>Babesia</taxon>
    </lineage>
</organism>
<dbReference type="SMART" id="SM00015">
    <property type="entry name" value="IQ"/>
    <property type="match status" value="6"/>
</dbReference>
<dbReference type="SUPFAM" id="SSF52540">
    <property type="entry name" value="P-loop containing nucleoside triphosphate hydrolases"/>
    <property type="match status" value="1"/>
</dbReference>
<dbReference type="InterPro" id="IPR000048">
    <property type="entry name" value="IQ_motif_EF-hand-BS"/>
</dbReference>
<comment type="function">
    <text evidence="6">Myosins are actin-based motor molecules with ATPase activity. Unconventional myosins serve in intracellular movements. Their highly divergent tails are presumed to bind to membranous compartments, which would be moved relative to actin filaments.</text>
</comment>
<keyword evidence="5 9" id="KW-0009">Actin-binding</keyword>
<dbReference type="GO" id="GO:0000146">
    <property type="term" value="F:microfilament motor activity"/>
    <property type="evidence" value="ECO:0007669"/>
    <property type="project" value="TreeGrafter"/>
</dbReference>
<evidence type="ECO:0000256" key="2">
    <source>
        <dbReference type="ARBA" id="ARBA00022840"/>
    </source>
</evidence>
<dbReference type="PANTHER" id="PTHR13140:SF270">
    <property type="entry name" value="MYOSIN-12"/>
    <property type="match status" value="1"/>
</dbReference>
<protein>
    <recommendedName>
        <fullName evidence="7">Myosin-A</fullName>
    </recommendedName>
</protein>
<accession>A0AAD9PNJ1</accession>
<dbReference type="Gene3D" id="2.130.10.30">
    <property type="entry name" value="Regulator of chromosome condensation 1/beta-lactamase-inhibitor protein II"/>
    <property type="match status" value="1"/>
</dbReference>
<dbReference type="InterPro" id="IPR036961">
    <property type="entry name" value="Kinesin_motor_dom_sf"/>
</dbReference>
<comment type="caution">
    <text evidence="11">The sequence shown here is derived from an EMBL/GenBank/DDBJ whole genome shotgun (WGS) entry which is preliminary data.</text>
</comment>
<dbReference type="EMBL" id="JALLKP010000001">
    <property type="protein sequence ID" value="KAK2197672.1"/>
    <property type="molecule type" value="Genomic_DNA"/>
</dbReference>
<keyword evidence="4 9" id="KW-0505">Motor protein</keyword>
<comment type="similarity">
    <text evidence="9">Belongs to the TRAFAC class myosin-kinesin ATPase superfamily. Myosin family.</text>
</comment>
<feature type="region of interest" description="Actin-binding" evidence="9">
    <location>
        <begin position="642"/>
        <end position="664"/>
    </location>
</feature>
<keyword evidence="2 9" id="KW-0067">ATP-binding</keyword>
<dbReference type="InterPro" id="IPR027417">
    <property type="entry name" value="P-loop_NTPase"/>
</dbReference>
<dbReference type="GO" id="GO:0005737">
    <property type="term" value="C:cytoplasm"/>
    <property type="evidence" value="ECO:0007669"/>
    <property type="project" value="TreeGrafter"/>
</dbReference>
<evidence type="ECO:0000313" key="11">
    <source>
        <dbReference type="EMBL" id="KAK2197672.1"/>
    </source>
</evidence>
<dbReference type="RefSeq" id="XP_067804514.1">
    <property type="nucleotide sequence ID" value="XM_067945723.1"/>
</dbReference>
<dbReference type="Pfam" id="PF00063">
    <property type="entry name" value="Myosin_head"/>
    <property type="match status" value="1"/>
</dbReference>
<dbReference type="Gene3D" id="1.20.120.720">
    <property type="entry name" value="Myosin VI head, motor domain, U50 subdomain"/>
    <property type="match status" value="1"/>
</dbReference>
<name>A0AAD9PNJ1_9APIC</name>
<evidence type="ECO:0000256" key="7">
    <source>
        <dbReference type="ARBA" id="ARBA00068456"/>
    </source>
</evidence>
<evidence type="ECO:0000259" key="10">
    <source>
        <dbReference type="PROSITE" id="PS51456"/>
    </source>
</evidence>
<dbReference type="GO" id="GO:0016020">
    <property type="term" value="C:membrane"/>
    <property type="evidence" value="ECO:0007669"/>
    <property type="project" value="TreeGrafter"/>
</dbReference>
<keyword evidence="12" id="KW-1185">Reference proteome</keyword>
<proteinExistence type="inferred from homology"/>
<dbReference type="PROSITE" id="PS50096">
    <property type="entry name" value="IQ"/>
    <property type="match status" value="2"/>
</dbReference>
<dbReference type="GO" id="GO:0051015">
    <property type="term" value="F:actin filament binding"/>
    <property type="evidence" value="ECO:0007669"/>
    <property type="project" value="TreeGrafter"/>
</dbReference>
<dbReference type="Pfam" id="PF13540">
    <property type="entry name" value="RCC1_2"/>
    <property type="match status" value="2"/>
</dbReference>
<dbReference type="GO" id="GO:0016459">
    <property type="term" value="C:myosin complex"/>
    <property type="evidence" value="ECO:0007669"/>
    <property type="project" value="UniProtKB-KW"/>
</dbReference>
<dbReference type="Proteomes" id="UP001214638">
    <property type="component" value="Unassembled WGS sequence"/>
</dbReference>
<evidence type="ECO:0000256" key="9">
    <source>
        <dbReference type="PROSITE-ProRule" id="PRU00782"/>
    </source>
</evidence>
<keyword evidence="1 9" id="KW-0547">Nucleotide-binding</keyword>
<dbReference type="Gene3D" id="1.10.10.820">
    <property type="match status" value="1"/>
</dbReference>
<feature type="repeat" description="RCC1" evidence="8">
    <location>
        <begin position="1224"/>
        <end position="1291"/>
    </location>
</feature>
<dbReference type="Gene3D" id="1.20.58.530">
    <property type="match status" value="1"/>
</dbReference>
<keyword evidence="3 9" id="KW-0518">Myosin</keyword>
<dbReference type="SUPFAM" id="SSF50985">
    <property type="entry name" value="RCC1/BLIP-II"/>
    <property type="match status" value="1"/>
</dbReference>
<evidence type="ECO:0000256" key="4">
    <source>
        <dbReference type="ARBA" id="ARBA00023175"/>
    </source>
</evidence>
<feature type="binding site" evidence="9">
    <location>
        <begin position="190"/>
        <end position="197"/>
    </location>
    <ligand>
        <name>ATP</name>
        <dbReference type="ChEBI" id="CHEBI:30616"/>
    </ligand>
</feature>
<feature type="domain" description="Myosin motor" evidence="10">
    <location>
        <begin position="91"/>
        <end position="769"/>
    </location>
</feature>
<dbReference type="Gene3D" id="1.20.5.190">
    <property type="match status" value="1"/>
</dbReference>
<evidence type="ECO:0000256" key="8">
    <source>
        <dbReference type="PROSITE-ProRule" id="PRU00235"/>
    </source>
</evidence>
<dbReference type="PANTHER" id="PTHR13140">
    <property type="entry name" value="MYOSIN"/>
    <property type="match status" value="1"/>
</dbReference>
<gene>
    <name evidence="11" type="ORF">BdWA1_000675</name>
</gene>
<dbReference type="Gene3D" id="6.20.240.20">
    <property type="match status" value="1"/>
</dbReference>
<dbReference type="PRINTS" id="PR00193">
    <property type="entry name" value="MYOSINHEAVY"/>
</dbReference>
<dbReference type="PROSITE" id="PS50012">
    <property type="entry name" value="RCC1_3"/>
    <property type="match status" value="2"/>
</dbReference>
<dbReference type="Gene3D" id="3.40.850.10">
    <property type="entry name" value="Kinesin motor domain"/>
    <property type="match status" value="1"/>
</dbReference>
<evidence type="ECO:0000256" key="3">
    <source>
        <dbReference type="ARBA" id="ARBA00023123"/>
    </source>
</evidence>
<dbReference type="InterPro" id="IPR001609">
    <property type="entry name" value="Myosin_head_motor_dom-like"/>
</dbReference>
<sequence length="1497" mass="167055">MAETTSKTNIGGAKLVSKPKGEHFRRIESTVDNLKFMIGKNVWIKVDTDDMFVLATVESSDESKVHVKYDGQSMIVDINECLNVNIDINPIDVSDMVKLRHANSAVVLDVLRQRFHKDMIYTYAGRLLVACNPFKAIPGLYSVETIEEYRKSDTTFGYPSDLSPHVFAVAQCVMNGLLRNNKSQSCIVSGESGAGKTETARQLIAYFSHGPMNASQRVQSVILGSGAILEAFGNAKTLRNNNSSRFGKFLKILLAPNGGLNGGIISSFMLELSRIEFQSEGERNYHIFYQCIKGLDPEEIKKYGFLELNQYQFLNKHDTYDAPGIDDVAEFAETRQQLAQLFSKDTLDEFFKIISGILLCGNVEFNQSTQEGVDNAAAIVNEDIFENVCNLLGLDLAATTKAIINKSVVIQGNTIVSPVTVDVARVNIRAMAKDLYGALFDHCIDCINQVISFDEVQHKWIGILDIYGFEYFKNNTFEQLLINYANERLQAYFIKRVFQAEIGQYEAEGIVYSDIVYSDNSSVLAVFDKPNKSIFSFLEEQCLLQSGTCERFTQSCKANIKSENFIPAQGSNCSFKIVHTAATVVYNTEEFVKKNKHKLSVDICDVMHSSKNLLVAACSKRLDAGSGSGKGKFIGSKFHSSISLLMSTLEQTDSFFIRCIKSNQSKVPNVYETASVYNQLISLSIVDAIQTVHRGFAYNAEFKEFVRDFKFISTITGGGGDDSTDTGENGTSISSALKLLGIPETEFQIGKSRVFLKKKAWVLLERAFLTFAQNAKPLADALYSIFTVFANGLRHKRLVKMIIRVQSNIRRYRIQRASIVERQVACDFVGLILTLSFITSEDPRIEASIVIQAAARRMIARRSYLAQLEEIRQKAKRLKARQNLDKLLNYGRAVGIVSMLNKMHQEKVLNHAATTIANAWRRHCAIRRANNLRLLKICHFAATMIQKHVRRFLQQRLYRWYLAITPSVCRIQALCRGHATRMALRHYGTMGESLCKIRRRILDRIKITKFQTVIRTCIEVEEITQVVKAIAIVQKYAASAGAFTWFSRMSWAASVIARCWRRYKFKNLVAIEKQQLLLQAQTLHGQSLTRQETLLAISLWESIVGFETLSQRNPDSGIKRGWLPIHINVAVADAFTQVYPSGWCRKLVDIIGMYPESSRITSISMACLYTVMVIDDLYVYIFGIGENDNIPTSFPEPILELAPNLKVSSVVCGDEHAILKLSDGSLYGWGRDDYGQVGCGDPSGVIGQMNYGPHYIAKPNLIRFPLNSALEPPVIASVDAGSFHNCAVDVNGNLYVWGQYSDICLAQFSANVMVPKLVKSTANMPINSWKGATVSCGNRVTNLLVNGSLYTFGSAHNGQMGVLDTMGVVFGQINKLSIPSRVSSVSCGANYTLALCENSDLYVFGTLIVDQERLGVHVPTRIHVDPLLIQSSLVQAIAGWWDAVVLTRQMRAFGWNSLTACDDELKPLWYQFSKFSCTCSNIKIISSPPLSVVAIVP</sequence>
<dbReference type="GO" id="GO:0007015">
    <property type="term" value="P:actin filament organization"/>
    <property type="evidence" value="ECO:0007669"/>
    <property type="project" value="TreeGrafter"/>
</dbReference>
<dbReference type="Pfam" id="PF00415">
    <property type="entry name" value="RCC1"/>
    <property type="match status" value="1"/>
</dbReference>
<dbReference type="InterPro" id="IPR009091">
    <property type="entry name" value="RCC1/BLIP-II"/>
</dbReference>
<dbReference type="SMART" id="SM00242">
    <property type="entry name" value="MYSc"/>
    <property type="match status" value="1"/>
</dbReference>
<dbReference type="InterPro" id="IPR000408">
    <property type="entry name" value="Reg_chr_condens"/>
</dbReference>
<dbReference type="KEGG" id="bdw:94334973"/>
<evidence type="ECO:0000256" key="1">
    <source>
        <dbReference type="ARBA" id="ARBA00022741"/>
    </source>
</evidence>